<dbReference type="PROSITE" id="PS50893">
    <property type="entry name" value="ABC_TRANSPORTER_2"/>
    <property type="match status" value="1"/>
</dbReference>
<feature type="region of interest" description="Disordered" evidence="8">
    <location>
        <begin position="16"/>
        <end position="37"/>
    </location>
</feature>
<evidence type="ECO:0000256" key="8">
    <source>
        <dbReference type="SAM" id="MobiDB-lite"/>
    </source>
</evidence>
<dbReference type="PANTHER" id="PTHR48041:SF134">
    <property type="entry name" value="ABC TRANSPORTER G FAMILY"/>
    <property type="match status" value="1"/>
</dbReference>
<keyword evidence="2" id="KW-0813">Transport</keyword>
<organism evidence="11 12">
    <name type="scientific">Ceratodon purpureus</name>
    <name type="common">Fire moss</name>
    <name type="synonym">Dicranum purpureum</name>
    <dbReference type="NCBI Taxonomy" id="3225"/>
    <lineage>
        <taxon>Eukaryota</taxon>
        <taxon>Viridiplantae</taxon>
        <taxon>Streptophyta</taxon>
        <taxon>Embryophyta</taxon>
        <taxon>Bryophyta</taxon>
        <taxon>Bryophytina</taxon>
        <taxon>Bryopsida</taxon>
        <taxon>Dicranidae</taxon>
        <taxon>Pseudoditrichales</taxon>
        <taxon>Ditrichaceae</taxon>
        <taxon>Ceratodon</taxon>
    </lineage>
</organism>
<evidence type="ECO:0000313" key="11">
    <source>
        <dbReference type="EMBL" id="KAG0557547.1"/>
    </source>
</evidence>
<sequence>MGDNFEISRARTGPVLQGLRSFPPVGQGPGASPSPAHQARLSLLNSAVVFPPTPARATLYDITVLNLTYKVVSKHSKVVKEKVLLNNVSARANHSEVLAIAGPSGSSKTTFIDALAGQIKRKSLKGQILVNGKPMDSTFRRVSGYVTQDDAMYANLTTRETLMFSARLRLPGSMKLEEKKRRVENLIEMLGLTECADTYVGDEKVRGVSGGERRRVSIGVDLIHDPAVLFLDEPTSGLDSTSALQVMQILSQMAVKRNRTVLLTIHQPSYRILDTINKFLVLSKGNVVYYGGVSEMETYFNNLGYSMADNMSVVEYALDIIEECQDQPGGLDRLVEYQMKYQQRKEAAAELVTLGSPFNIADQADDYKPAFATSVFSEIWVLAHRCILTTFRSKVLFVTRISLQIVAALIMGSLFFRSRYDYKGILQRTGYFNFALVTLIFSSNEALPMFLSERQIFMRESSRGAYRTLPFVIGQALVMLPFQLLIAFTFSSISYFMVGLVSNASAFFTFVLIAFLTLSVANSFVAFVASVVPDENGGQTVILAVSAMYYLFSGFFVSRTGIPKYWIWLHYLSTFKYPYELLIANEYGHLKKVIWFFGADSQAILNYFDASKVNDHPWRNYTVMVSFIIGYRVLFYLSLRFNTKNIRK</sequence>
<dbReference type="FunFam" id="3.40.50.300:FF:001409">
    <property type="entry name" value="ABC transporter G family member 23"/>
    <property type="match status" value="1"/>
</dbReference>
<keyword evidence="3 9" id="KW-0812">Transmembrane</keyword>
<protein>
    <recommendedName>
        <fullName evidence="10">ABC transporter domain-containing protein</fullName>
    </recommendedName>
</protein>
<feature type="transmembrane region" description="Helical" evidence="9">
    <location>
        <begin position="504"/>
        <end position="529"/>
    </location>
</feature>
<keyword evidence="5" id="KW-0067">ATP-binding</keyword>
<evidence type="ECO:0000256" key="2">
    <source>
        <dbReference type="ARBA" id="ARBA00022448"/>
    </source>
</evidence>
<dbReference type="AlphaFoldDB" id="A0A8T0GG77"/>
<comment type="caution">
    <text evidence="11">The sequence shown here is derived from an EMBL/GenBank/DDBJ whole genome shotgun (WGS) entry which is preliminary data.</text>
</comment>
<dbReference type="SMART" id="SM00382">
    <property type="entry name" value="AAA"/>
    <property type="match status" value="1"/>
</dbReference>
<dbReference type="InterPro" id="IPR050352">
    <property type="entry name" value="ABCG_transporters"/>
</dbReference>
<dbReference type="GO" id="GO:0016887">
    <property type="term" value="F:ATP hydrolysis activity"/>
    <property type="evidence" value="ECO:0007669"/>
    <property type="project" value="InterPro"/>
</dbReference>
<keyword evidence="4" id="KW-0547">Nucleotide-binding</keyword>
<dbReference type="InterPro" id="IPR003593">
    <property type="entry name" value="AAA+_ATPase"/>
</dbReference>
<evidence type="ECO:0000256" key="1">
    <source>
        <dbReference type="ARBA" id="ARBA00004141"/>
    </source>
</evidence>
<dbReference type="Pfam" id="PF01061">
    <property type="entry name" value="ABC2_membrane"/>
    <property type="match status" value="1"/>
</dbReference>
<evidence type="ECO:0000256" key="4">
    <source>
        <dbReference type="ARBA" id="ARBA00022741"/>
    </source>
</evidence>
<evidence type="ECO:0000256" key="3">
    <source>
        <dbReference type="ARBA" id="ARBA00022692"/>
    </source>
</evidence>
<dbReference type="SUPFAM" id="SSF52540">
    <property type="entry name" value="P-loop containing nucleoside triphosphate hydrolases"/>
    <property type="match status" value="1"/>
</dbReference>
<feature type="domain" description="ABC transporter" evidence="10">
    <location>
        <begin position="62"/>
        <end position="309"/>
    </location>
</feature>
<reference evidence="11 12" key="1">
    <citation type="submission" date="2020-06" db="EMBL/GenBank/DDBJ databases">
        <title>WGS assembly of Ceratodon purpureus strain R40.</title>
        <authorList>
            <person name="Carey S.B."/>
            <person name="Jenkins J."/>
            <person name="Shu S."/>
            <person name="Lovell J.T."/>
            <person name="Sreedasyam A."/>
            <person name="Maumus F."/>
            <person name="Tiley G.P."/>
            <person name="Fernandez-Pozo N."/>
            <person name="Barry K."/>
            <person name="Chen C."/>
            <person name="Wang M."/>
            <person name="Lipzen A."/>
            <person name="Daum C."/>
            <person name="Saski C.A."/>
            <person name="Payton A.C."/>
            <person name="Mcbreen J.C."/>
            <person name="Conrad R.E."/>
            <person name="Kollar L.M."/>
            <person name="Olsson S."/>
            <person name="Huttunen S."/>
            <person name="Landis J.B."/>
            <person name="Wickett N.J."/>
            <person name="Johnson M.G."/>
            <person name="Rensing S.A."/>
            <person name="Grimwood J."/>
            <person name="Schmutz J."/>
            <person name="Mcdaniel S.F."/>
        </authorList>
    </citation>
    <scope>NUCLEOTIDE SEQUENCE [LARGE SCALE GENOMIC DNA]</scope>
    <source>
        <strain evidence="11 12">R40</strain>
    </source>
</reference>
<dbReference type="Pfam" id="PF19055">
    <property type="entry name" value="ABC2_membrane_7"/>
    <property type="match status" value="1"/>
</dbReference>
<dbReference type="InterPro" id="IPR013525">
    <property type="entry name" value="ABC2_TM"/>
</dbReference>
<dbReference type="GO" id="GO:0140359">
    <property type="term" value="F:ABC-type transporter activity"/>
    <property type="evidence" value="ECO:0007669"/>
    <property type="project" value="InterPro"/>
</dbReference>
<feature type="transmembrane region" description="Helical" evidence="9">
    <location>
        <begin position="621"/>
        <end position="639"/>
    </location>
</feature>
<accession>A0A8T0GG77</accession>
<feature type="transmembrane region" description="Helical" evidence="9">
    <location>
        <begin position="395"/>
        <end position="416"/>
    </location>
</feature>
<dbReference type="GO" id="GO:0005524">
    <property type="term" value="F:ATP binding"/>
    <property type="evidence" value="ECO:0007669"/>
    <property type="project" value="UniProtKB-KW"/>
</dbReference>
<dbReference type="Proteomes" id="UP000822688">
    <property type="component" value="Chromosome 11"/>
</dbReference>
<dbReference type="InterPro" id="IPR043926">
    <property type="entry name" value="ABCG_dom"/>
</dbReference>
<feature type="transmembrane region" description="Helical" evidence="9">
    <location>
        <begin position="472"/>
        <end position="498"/>
    </location>
</feature>
<keyword evidence="7 9" id="KW-0472">Membrane</keyword>
<comment type="subcellular location">
    <subcellularLocation>
        <location evidence="1">Membrane</location>
        <topology evidence="1">Multi-pass membrane protein</topology>
    </subcellularLocation>
</comment>
<name>A0A8T0GG77_CERPU</name>
<dbReference type="InterPro" id="IPR003439">
    <property type="entry name" value="ABC_transporter-like_ATP-bd"/>
</dbReference>
<evidence type="ECO:0000256" key="7">
    <source>
        <dbReference type="ARBA" id="ARBA00023136"/>
    </source>
</evidence>
<gene>
    <name evidence="11" type="ORF">KC19_11G139100</name>
</gene>
<dbReference type="InterPro" id="IPR027417">
    <property type="entry name" value="P-loop_NTPase"/>
</dbReference>
<keyword evidence="6 9" id="KW-1133">Transmembrane helix</keyword>
<dbReference type="InterPro" id="IPR017871">
    <property type="entry name" value="ABC_transporter-like_CS"/>
</dbReference>
<evidence type="ECO:0000256" key="6">
    <source>
        <dbReference type="ARBA" id="ARBA00022989"/>
    </source>
</evidence>
<evidence type="ECO:0000259" key="10">
    <source>
        <dbReference type="PROSITE" id="PS50893"/>
    </source>
</evidence>
<feature type="transmembrane region" description="Helical" evidence="9">
    <location>
        <begin position="541"/>
        <end position="562"/>
    </location>
</feature>
<dbReference type="Pfam" id="PF00005">
    <property type="entry name" value="ABC_tran"/>
    <property type="match status" value="1"/>
</dbReference>
<dbReference type="EMBL" id="CM026432">
    <property type="protein sequence ID" value="KAG0557547.1"/>
    <property type="molecule type" value="Genomic_DNA"/>
</dbReference>
<proteinExistence type="predicted"/>
<dbReference type="GO" id="GO:0016020">
    <property type="term" value="C:membrane"/>
    <property type="evidence" value="ECO:0007669"/>
    <property type="project" value="UniProtKB-SubCell"/>
</dbReference>
<evidence type="ECO:0000313" key="12">
    <source>
        <dbReference type="Proteomes" id="UP000822688"/>
    </source>
</evidence>
<dbReference type="Gene3D" id="3.40.50.300">
    <property type="entry name" value="P-loop containing nucleotide triphosphate hydrolases"/>
    <property type="match status" value="1"/>
</dbReference>
<keyword evidence="12" id="KW-1185">Reference proteome</keyword>
<evidence type="ECO:0000256" key="9">
    <source>
        <dbReference type="SAM" id="Phobius"/>
    </source>
</evidence>
<dbReference type="PROSITE" id="PS00211">
    <property type="entry name" value="ABC_TRANSPORTER_1"/>
    <property type="match status" value="1"/>
</dbReference>
<dbReference type="PANTHER" id="PTHR48041">
    <property type="entry name" value="ABC TRANSPORTER G FAMILY MEMBER 28"/>
    <property type="match status" value="1"/>
</dbReference>
<evidence type="ECO:0000256" key="5">
    <source>
        <dbReference type="ARBA" id="ARBA00022840"/>
    </source>
</evidence>